<organism evidence="1 2">
    <name type="scientific">Pseudomonas abyssi</name>
    <dbReference type="NCBI Taxonomy" id="170540"/>
    <lineage>
        <taxon>Bacteria</taxon>
        <taxon>Pseudomonadati</taxon>
        <taxon>Pseudomonadota</taxon>
        <taxon>Gammaproteobacteria</taxon>
        <taxon>Pseudomonadales</taxon>
        <taxon>Pseudomonadaceae</taxon>
        <taxon>Pseudomonas</taxon>
    </lineage>
</organism>
<dbReference type="PIRSF" id="PIRSF016481">
    <property type="entry name" value="Pilus_assembly_PilP"/>
    <property type="match status" value="1"/>
</dbReference>
<dbReference type="Proteomes" id="UP000242313">
    <property type="component" value="Unassembled WGS sequence"/>
</dbReference>
<accession>A0A2A3MJ79</accession>
<gene>
    <name evidence="1" type="ORF">CNQ84_08285</name>
</gene>
<comment type="caution">
    <text evidence="1">The sequence shown here is derived from an EMBL/GenBank/DDBJ whole genome shotgun (WGS) entry which is preliminary data.</text>
</comment>
<evidence type="ECO:0000313" key="2">
    <source>
        <dbReference type="Proteomes" id="UP000242313"/>
    </source>
</evidence>
<dbReference type="Gene3D" id="2.30.30.830">
    <property type="match status" value="1"/>
</dbReference>
<evidence type="ECO:0000313" key="1">
    <source>
        <dbReference type="EMBL" id="PBK04614.1"/>
    </source>
</evidence>
<dbReference type="AlphaFoldDB" id="A0A2A3MJ79"/>
<protein>
    <submittedName>
        <fullName evidence="1">Pilus assembly protein PilP</fullName>
    </submittedName>
</protein>
<proteinExistence type="predicted"/>
<name>A0A2A3MJ79_9PSED</name>
<reference evidence="1 2" key="1">
    <citation type="submission" date="2017-09" db="EMBL/GenBank/DDBJ databases">
        <title>Pseudomonas abyssi sp. nov. isolated from Abyssopelagic Water.</title>
        <authorList>
            <person name="Wei Y."/>
        </authorList>
    </citation>
    <scope>NUCLEOTIDE SEQUENCE [LARGE SCALE GENOMIC DNA]</scope>
    <source>
        <strain evidence="1 2">MT5</strain>
    </source>
</reference>
<dbReference type="PROSITE" id="PS51257">
    <property type="entry name" value="PROKAR_LIPOPROTEIN"/>
    <property type="match status" value="1"/>
</dbReference>
<dbReference type="Pfam" id="PF04351">
    <property type="entry name" value="PilP"/>
    <property type="match status" value="1"/>
</dbReference>
<keyword evidence="2" id="KW-1185">Reference proteome</keyword>
<dbReference type="RefSeq" id="WP_096004417.1">
    <property type="nucleotide sequence ID" value="NZ_LMAZ01000004.1"/>
</dbReference>
<dbReference type="EMBL" id="NTMR01000010">
    <property type="protein sequence ID" value="PBK04614.1"/>
    <property type="molecule type" value="Genomic_DNA"/>
</dbReference>
<dbReference type="InterPro" id="IPR007446">
    <property type="entry name" value="PilP"/>
</dbReference>
<sequence>MSVISPRLLGVLAASLLIVGCSSGEFADLQRFMDETRARPSGTIEPLPRFEPYEAFTYSASSLRSPFQPPIKIDLSQRQKGSQDIKPDENRVKQFLEGFNIESFEMVGTLSNASGMQALIQGAGSVHRVHVGDYLGRNHGRITGIEENRVDVVEIVPDGEGGWLERPRTLSLAERG</sequence>